<gene>
    <name evidence="2" type="ORF">GRF29_8g2671142</name>
</gene>
<proteinExistence type="predicted"/>
<dbReference type="Proteomes" id="UP001280581">
    <property type="component" value="Unassembled WGS sequence"/>
</dbReference>
<feature type="compositionally biased region" description="Basic and acidic residues" evidence="1">
    <location>
        <begin position="216"/>
        <end position="237"/>
    </location>
</feature>
<dbReference type="EMBL" id="WVTA01000002">
    <property type="protein sequence ID" value="KAK3216229.1"/>
    <property type="molecule type" value="Genomic_DNA"/>
</dbReference>
<accession>A0AAN6M4K3</accession>
<organism evidence="2 3">
    <name type="scientific">Pseudopithomyces chartarum</name>
    <dbReference type="NCBI Taxonomy" id="1892770"/>
    <lineage>
        <taxon>Eukaryota</taxon>
        <taxon>Fungi</taxon>
        <taxon>Dikarya</taxon>
        <taxon>Ascomycota</taxon>
        <taxon>Pezizomycotina</taxon>
        <taxon>Dothideomycetes</taxon>
        <taxon>Pleosporomycetidae</taxon>
        <taxon>Pleosporales</taxon>
        <taxon>Massarineae</taxon>
        <taxon>Didymosphaeriaceae</taxon>
        <taxon>Pseudopithomyces</taxon>
    </lineage>
</organism>
<protein>
    <submittedName>
        <fullName evidence="2">Uncharacterized protein</fullName>
    </submittedName>
</protein>
<feature type="region of interest" description="Disordered" evidence="1">
    <location>
        <begin position="216"/>
        <end position="334"/>
    </location>
</feature>
<evidence type="ECO:0000313" key="3">
    <source>
        <dbReference type="Proteomes" id="UP001280581"/>
    </source>
</evidence>
<dbReference type="PANTHER" id="PTHR21521:SF0">
    <property type="entry name" value="AMUN, ISOFORM A"/>
    <property type="match status" value="1"/>
</dbReference>
<name>A0AAN6M4K3_9PLEO</name>
<reference evidence="2 3" key="1">
    <citation type="submission" date="2021-02" db="EMBL/GenBank/DDBJ databases">
        <title>Genome assembly of Pseudopithomyces chartarum.</title>
        <authorList>
            <person name="Jauregui R."/>
            <person name="Singh J."/>
            <person name="Voisey C."/>
        </authorList>
    </citation>
    <scope>NUCLEOTIDE SEQUENCE [LARGE SCALE GENOMIC DNA]</scope>
    <source>
        <strain evidence="2 3">AGR01</strain>
    </source>
</reference>
<evidence type="ECO:0000313" key="2">
    <source>
        <dbReference type="EMBL" id="KAK3216229.1"/>
    </source>
</evidence>
<keyword evidence="3" id="KW-1185">Reference proteome</keyword>
<feature type="compositionally biased region" description="Basic and acidic residues" evidence="1">
    <location>
        <begin position="307"/>
        <end position="326"/>
    </location>
</feature>
<comment type="caution">
    <text evidence="2">The sequence shown here is derived from an EMBL/GenBank/DDBJ whole genome shotgun (WGS) entry which is preliminary data.</text>
</comment>
<dbReference type="AlphaFoldDB" id="A0AAN6M4K3"/>
<evidence type="ECO:0000256" key="1">
    <source>
        <dbReference type="SAM" id="MobiDB-lite"/>
    </source>
</evidence>
<feature type="compositionally biased region" description="Basic and acidic residues" evidence="1">
    <location>
        <begin position="248"/>
        <end position="273"/>
    </location>
</feature>
<dbReference type="PANTHER" id="PTHR21521">
    <property type="entry name" value="AMUN, ISOFORM A"/>
    <property type="match status" value="1"/>
</dbReference>
<sequence length="334" mass="36604">MTPHSTTLKYTSISRVAFDKVLSRYVSTVPENLRELDAFRYDAIPSKVAQRATKGDVYLEKEEVVKLVEWKLKHGTFRPTLLSLVSSNPAPTIVFTTRTALSTSTPNTTSLQATAPKALKELTKLKGIGPATASLLLSVSNLALYPFFSDELFRWVMWDAPGSPGGWKRGIKYTAKEYEMLLKGVSELSERLGVRAVDMEKVAWVLGKEKVDVGREEGTLSGLGDKDDSGDGAVERVKGKKGVSVKGGVKDEKVGDKGVTEVPAEKETEDKATKKGGKRKAAELEEVVVKAQKGRNGVSEQPRAKKAKNDAKRKSIEPKEPVEGLRRSSRRKTT</sequence>